<protein>
    <submittedName>
        <fullName evidence="1">Uncharacterized protein</fullName>
    </submittedName>
</protein>
<evidence type="ECO:0000313" key="1">
    <source>
        <dbReference type="EMBL" id="CAK5029298.1"/>
    </source>
</evidence>
<dbReference type="Proteomes" id="UP001497535">
    <property type="component" value="Unassembled WGS sequence"/>
</dbReference>
<organism evidence="1 2">
    <name type="scientific">Meloidogyne enterolobii</name>
    <name type="common">Root-knot nematode worm</name>
    <name type="synonym">Meloidogyne mayaguensis</name>
    <dbReference type="NCBI Taxonomy" id="390850"/>
    <lineage>
        <taxon>Eukaryota</taxon>
        <taxon>Metazoa</taxon>
        <taxon>Ecdysozoa</taxon>
        <taxon>Nematoda</taxon>
        <taxon>Chromadorea</taxon>
        <taxon>Rhabditida</taxon>
        <taxon>Tylenchina</taxon>
        <taxon>Tylenchomorpha</taxon>
        <taxon>Tylenchoidea</taxon>
        <taxon>Meloidogynidae</taxon>
        <taxon>Meloidogyninae</taxon>
        <taxon>Meloidogyne</taxon>
    </lineage>
</organism>
<comment type="caution">
    <text evidence="1">The sequence shown here is derived from an EMBL/GenBank/DDBJ whole genome shotgun (WGS) entry which is preliminary data.</text>
</comment>
<reference evidence="1" key="1">
    <citation type="submission" date="2023-11" db="EMBL/GenBank/DDBJ databases">
        <authorList>
            <person name="Poullet M."/>
        </authorList>
    </citation>
    <scope>NUCLEOTIDE SEQUENCE</scope>
    <source>
        <strain evidence="1">E1834</strain>
    </source>
</reference>
<evidence type="ECO:0000313" key="2">
    <source>
        <dbReference type="Proteomes" id="UP001497535"/>
    </source>
</evidence>
<dbReference type="EMBL" id="CAVMJV010000005">
    <property type="protein sequence ID" value="CAK5029298.1"/>
    <property type="molecule type" value="Genomic_DNA"/>
</dbReference>
<proteinExistence type="predicted"/>
<name>A0ACB0Y2X5_MELEN</name>
<keyword evidence="2" id="KW-1185">Reference proteome</keyword>
<sequence length="253" mass="30429">MDKRFLLRGELHDIEIALILRLGFFVTSFLVLISGCFKVMVYHMDAYTIYQTPPYIHYLIPISIFIGLLLITSIIHCYYNHLKKRNRRMIEERKGEDRREARRQDAYARAARTMARMKMEKMNKYYGQSSSQNNNSSNMNKNSQYNSDLLSLERDSDLLEDDDNTAIEILKTGGSLAGTEEPNEGWAEEVSRKMNFKLKFFVYFLRLISRRRRVLFTNRRELTGRRQKKQRRRRKLRRVRRRKDLDRIFHQNK</sequence>
<gene>
    <name evidence="1" type="ORF">MENTE1834_LOCUS6874</name>
</gene>
<accession>A0ACB0Y2X5</accession>